<dbReference type="PANTHER" id="PTHR30106:SF2">
    <property type="entry name" value="UPF0324 INNER MEMBRANE PROTEIN YEIH"/>
    <property type="match status" value="1"/>
</dbReference>
<dbReference type="InterPro" id="IPR018383">
    <property type="entry name" value="UPF0324_pro"/>
</dbReference>
<evidence type="ECO:0000256" key="5">
    <source>
        <dbReference type="ARBA" id="ARBA00022989"/>
    </source>
</evidence>
<evidence type="ECO:0000256" key="6">
    <source>
        <dbReference type="ARBA" id="ARBA00023136"/>
    </source>
</evidence>
<feature type="transmembrane region" description="Helical" evidence="7">
    <location>
        <begin position="308"/>
        <end position="329"/>
    </location>
</feature>
<evidence type="ECO:0000256" key="1">
    <source>
        <dbReference type="ARBA" id="ARBA00004651"/>
    </source>
</evidence>
<proteinExistence type="inferred from homology"/>
<dbReference type="EMBL" id="AXDY01000006">
    <property type="protein sequence ID" value="ERS93169.1"/>
    <property type="molecule type" value="Genomic_DNA"/>
</dbReference>
<comment type="similarity">
    <text evidence="2">Belongs to the UPF0324 family.</text>
</comment>
<feature type="transmembrane region" description="Helical" evidence="7">
    <location>
        <begin position="156"/>
        <end position="179"/>
    </location>
</feature>
<keyword evidence="4 7" id="KW-0812">Transmembrane</keyword>
<feature type="transmembrane region" description="Helical" evidence="7">
    <location>
        <begin position="9"/>
        <end position="25"/>
    </location>
</feature>
<organism evidence="8 9">
    <name type="scientific">Staphylococcus simulans UMC-CNS-990</name>
    <dbReference type="NCBI Taxonomy" id="1405498"/>
    <lineage>
        <taxon>Bacteria</taxon>
        <taxon>Bacillati</taxon>
        <taxon>Bacillota</taxon>
        <taxon>Bacilli</taxon>
        <taxon>Bacillales</taxon>
        <taxon>Staphylococcaceae</taxon>
        <taxon>Staphylococcus</taxon>
    </lineage>
</organism>
<keyword evidence="5 7" id="KW-1133">Transmembrane helix</keyword>
<evidence type="ECO:0000256" key="7">
    <source>
        <dbReference type="SAM" id="Phobius"/>
    </source>
</evidence>
<keyword evidence="9" id="KW-1185">Reference proteome</keyword>
<accession>A0ABN0PC25</accession>
<evidence type="ECO:0000256" key="4">
    <source>
        <dbReference type="ARBA" id="ARBA00022692"/>
    </source>
</evidence>
<gene>
    <name evidence="8" type="ORF">SSIM_07750</name>
</gene>
<evidence type="ECO:0000313" key="8">
    <source>
        <dbReference type="EMBL" id="ERS93169.1"/>
    </source>
</evidence>
<evidence type="ECO:0000256" key="2">
    <source>
        <dbReference type="ARBA" id="ARBA00007977"/>
    </source>
</evidence>
<feature type="transmembrane region" description="Helical" evidence="7">
    <location>
        <begin position="217"/>
        <end position="236"/>
    </location>
</feature>
<dbReference type="Proteomes" id="UP000017131">
    <property type="component" value="Unassembled WGS sequence"/>
</dbReference>
<evidence type="ECO:0000256" key="3">
    <source>
        <dbReference type="ARBA" id="ARBA00022475"/>
    </source>
</evidence>
<evidence type="ECO:0000313" key="9">
    <source>
        <dbReference type="Proteomes" id="UP000017131"/>
    </source>
</evidence>
<feature type="transmembrane region" description="Helical" evidence="7">
    <location>
        <begin position="272"/>
        <end position="296"/>
    </location>
</feature>
<feature type="transmembrane region" description="Helical" evidence="7">
    <location>
        <begin position="31"/>
        <end position="48"/>
    </location>
</feature>
<name>A0ABN0PC25_STASI</name>
<reference evidence="8 9" key="1">
    <citation type="journal article" date="2013" name="Genome Announc.">
        <title>Draft Genome Sequence of Staphylococcus simulans UMC-CNS-990, Isolated from a Case of Chronic Bovine Mastitis.</title>
        <authorList>
            <person name="Calcutt M.J."/>
            <person name="Foecking M.F."/>
            <person name="Hsieh H.Y."/>
            <person name="Perry J."/>
            <person name="Stewart G.C."/>
            <person name="Middleton J.R."/>
        </authorList>
    </citation>
    <scope>NUCLEOTIDE SEQUENCE [LARGE SCALE GENOMIC DNA]</scope>
    <source>
        <strain evidence="8 9">UMC-CNS-990</strain>
    </source>
</reference>
<feature type="transmembrane region" description="Helical" evidence="7">
    <location>
        <begin position="93"/>
        <end position="111"/>
    </location>
</feature>
<keyword evidence="6 7" id="KW-0472">Membrane</keyword>
<feature type="transmembrane region" description="Helical" evidence="7">
    <location>
        <begin position="248"/>
        <end position="266"/>
    </location>
</feature>
<dbReference type="RefSeq" id="WP_023015671.1">
    <property type="nucleotide sequence ID" value="NZ_AXDY01000006.1"/>
</dbReference>
<comment type="caution">
    <text evidence="8">The sequence shown here is derived from an EMBL/GenBank/DDBJ whole genome shotgun (WGS) entry which is preliminary data.</text>
</comment>
<comment type="subcellular location">
    <subcellularLocation>
        <location evidence="1">Cell membrane</location>
        <topology evidence="1">Multi-pass membrane protein</topology>
    </subcellularLocation>
</comment>
<sequence>MTTFRQKPFILGILFTLVIALISMLLAKLPILANVGALTIAILFAIVYRHIKGYPETLRPGIEFSAKKLLKFAIVLYGLKLNINEIITQGRTLLLVDIGVVIFSIGFIFLLNKWLKGDRDIGLLLGIGTGICGAAAIAATSSILKAKEKDTALSVGIIALIGTLFSLAYTVITSIFNIAPQLYGAWSGSSLHEIAHVVLAAGFAGEASLKIGLLAKLGRVFLLIPVSLILLAIMKYKSQHSAQKAKIEIPYFLFGFIIAALINTYLPLPEPLMAVLNFLATLLIIMAMVGLGLNVALKDIKDRAGKPLIAIVIASIILSALTFATLSMLHI</sequence>
<dbReference type="PANTHER" id="PTHR30106">
    <property type="entry name" value="INNER MEMBRANE PROTEIN YEIH-RELATED"/>
    <property type="match status" value="1"/>
</dbReference>
<dbReference type="Pfam" id="PF03601">
    <property type="entry name" value="Cons_hypoth698"/>
    <property type="match status" value="1"/>
</dbReference>
<feature type="transmembrane region" description="Helical" evidence="7">
    <location>
        <begin position="123"/>
        <end position="144"/>
    </location>
</feature>
<evidence type="ECO:0008006" key="10">
    <source>
        <dbReference type="Google" id="ProtNLM"/>
    </source>
</evidence>
<protein>
    <recommendedName>
        <fullName evidence="10">Sulfate exporter family transporter</fullName>
    </recommendedName>
</protein>
<keyword evidence="3" id="KW-1003">Cell membrane</keyword>